<dbReference type="Proteomes" id="UP001187343">
    <property type="component" value="Unassembled WGS sequence"/>
</dbReference>
<evidence type="ECO:0000313" key="1">
    <source>
        <dbReference type="EMBL" id="KAK2874295.1"/>
    </source>
</evidence>
<dbReference type="AlphaFoldDB" id="A0AA88PAR2"/>
<accession>A0AA88PAR2</accession>
<proteinExistence type="predicted"/>
<reference evidence="1" key="1">
    <citation type="submission" date="2023-08" db="EMBL/GenBank/DDBJ databases">
        <title>Chromosome-level Genome Assembly of mud carp (Cirrhinus molitorella).</title>
        <authorList>
            <person name="Liu H."/>
        </authorList>
    </citation>
    <scope>NUCLEOTIDE SEQUENCE</scope>
    <source>
        <strain evidence="1">Prfri</strain>
        <tissue evidence="1">Muscle</tissue>
    </source>
</reference>
<dbReference type="EMBL" id="JAUYZG010000021">
    <property type="protein sequence ID" value="KAK2874295.1"/>
    <property type="molecule type" value="Genomic_DNA"/>
</dbReference>
<sequence>MITLMSTFIYLQKETAVVVSCNRWSHLAEEADTKHEDGPLSVPALDLPKAVQRRLLPRKHRLGVAVTQSQANPPSPQMESDWGFSSCYLCLHRRESALPRLWAIPPEGWKEPPSFISWKELLQCSLQSCHGDLPLCFTRKSHPSPVVSVGCNVGDHSQQGSAAQPCIPISFREVRTKRRGTDYLYFMLVDSLTLYLQSLPYCCCHTQKDETEVLSFGALNELCVHPGNVHTAACRTNMSPL</sequence>
<name>A0AA88PAR2_9TELE</name>
<keyword evidence="2" id="KW-1185">Reference proteome</keyword>
<protein>
    <submittedName>
        <fullName evidence="1">Uncharacterized protein</fullName>
    </submittedName>
</protein>
<comment type="caution">
    <text evidence="1">The sequence shown here is derived from an EMBL/GenBank/DDBJ whole genome shotgun (WGS) entry which is preliminary data.</text>
</comment>
<organism evidence="1 2">
    <name type="scientific">Cirrhinus molitorella</name>
    <name type="common">mud carp</name>
    <dbReference type="NCBI Taxonomy" id="172907"/>
    <lineage>
        <taxon>Eukaryota</taxon>
        <taxon>Metazoa</taxon>
        <taxon>Chordata</taxon>
        <taxon>Craniata</taxon>
        <taxon>Vertebrata</taxon>
        <taxon>Euteleostomi</taxon>
        <taxon>Actinopterygii</taxon>
        <taxon>Neopterygii</taxon>
        <taxon>Teleostei</taxon>
        <taxon>Ostariophysi</taxon>
        <taxon>Cypriniformes</taxon>
        <taxon>Cyprinidae</taxon>
        <taxon>Labeoninae</taxon>
        <taxon>Labeonini</taxon>
        <taxon>Cirrhinus</taxon>
    </lineage>
</organism>
<gene>
    <name evidence="1" type="ORF">Q8A67_021448</name>
</gene>
<evidence type="ECO:0000313" key="2">
    <source>
        <dbReference type="Proteomes" id="UP001187343"/>
    </source>
</evidence>